<dbReference type="KEGG" id="cbaa:SRAA_0785"/>
<dbReference type="STRING" id="1458425.SRAA_0785"/>
<evidence type="ECO:0000256" key="1">
    <source>
        <dbReference type="SAM" id="MobiDB-lite"/>
    </source>
</evidence>
<dbReference type="EMBL" id="AP014568">
    <property type="protein sequence ID" value="BAO80639.1"/>
    <property type="molecule type" value="Genomic_DNA"/>
</dbReference>
<protein>
    <recommendedName>
        <fullName evidence="4">C-type lysozyme inhibitor domain-containing protein</fullName>
    </recommendedName>
</protein>
<feature type="compositionally biased region" description="Pro residues" evidence="1">
    <location>
        <begin position="51"/>
        <end position="65"/>
    </location>
</feature>
<dbReference type="AlphaFoldDB" id="A0A060NNY7"/>
<gene>
    <name evidence="2" type="ORF">SRAA_0785</name>
</gene>
<name>A0A060NNY7_9BURK</name>
<evidence type="ECO:0000313" key="2">
    <source>
        <dbReference type="EMBL" id="BAO80639.1"/>
    </source>
</evidence>
<feature type="region of interest" description="Disordered" evidence="1">
    <location>
        <begin position="41"/>
        <end position="77"/>
    </location>
</feature>
<dbReference type="HOGENOM" id="CLU_1903102_0_0_4"/>
<accession>A0A060NNY7</accession>
<feature type="compositionally biased region" description="Low complexity" evidence="1">
    <location>
        <begin position="41"/>
        <end position="50"/>
    </location>
</feature>
<reference evidence="2 3" key="1">
    <citation type="journal article" date="2014" name="Nat. Commun.">
        <title>Physiological and genomic features of highly alkaliphilic hydrogen-utilizing Betaproteobacteria from a continental serpentinizing site.</title>
        <authorList>
            <person name="Suzuki S."/>
            <person name="Kuenen J.G."/>
            <person name="Schipper K."/>
            <person name="van der Velde S."/>
            <person name="Ishii S."/>
            <person name="Wu A."/>
            <person name="Sorokin D.Y."/>
            <person name="Tenney A."/>
            <person name="Meng X.Y."/>
            <person name="Morrill P.L."/>
            <person name="Kamagata Y."/>
            <person name="Muyzer G."/>
            <person name="Nealson K.H."/>
        </authorList>
    </citation>
    <scope>NUCLEOTIDE SEQUENCE [LARGE SCALE GENOMIC DNA]</scope>
    <source>
        <strain evidence="2 3">A1</strain>
    </source>
</reference>
<keyword evidence="3" id="KW-1185">Reference proteome</keyword>
<sequence>MQHERFFMGYAAGAMPRPAPLHLLAPFALALALAACERPPAADAPATLPAPASPAPLPTPEPPAAHTPTEAAPIPPTPMLRAHYACADGQRVEWRYFPQQGVAVLVRAGRTHELHPPPGRADTFAQPGLEVRLGASSLQIRLDQHPPIDCQRLPATP</sequence>
<dbReference type="Proteomes" id="UP000067461">
    <property type="component" value="Chromosome"/>
</dbReference>
<organism evidence="2 3">
    <name type="scientific">Serpentinimonas raichei</name>
    <dbReference type="NCBI Taxonomy" id="1458425"/>
    <lineage>
        <taxon>Bacteria</taxon>
        <taxon>Pseudomonadati</taxon>
        <taxon>Pseudomonadota</taxon>
        <taxon>Betaproteobacteria</taxon>
        <taxon>Burkholderiales</taxon>
        <taxon>Comamonadaceae</taxon>
        <taxon>Serpentinimonas</taxon>
    </lineage>
</organism>
<evidence type="ECO:0008006" key="4">
    <source>
        <dbReference type="Google" id="ProtNLM"/>
    </source>
</evidence>
<evidence type="ECO:0000313" key="3">
    <source>
        <dbReference type="Proteomes" id="UP000067461"/>
    </source>
</evidence>
<proteinExistence type="predicted"/>